<keyword evidence="3" id="KW-1185">Reference proteome</keyword>
<proteinExistence type="predicted"/>
<evidence type="ECO:0000313" key="2">
    <source>
        <dbReference type="EMBL" id="CAI2369548.1"/>
    </source>
</evidence>
<sequence>MKPLFGGWWSYNNWCFDDAGTINYMYGVTDYISTYVAYNLGYNLSLNLDFQVYDTSLREDEEDKEDVFSFKADFEEEELIDGEDALEIILPEISDLVEDVHDFTILNIQEDEQLQVKSEEASIDEYGKGHYEESLTVDEYADKVIESADKISVDEFAGNFIEESFDSDEYDTEQEEEQGSKDEYDLDQQEETAHVDVYDFSEVESHQSDKQP</sequence>
<accession>A0AAD1UHK3</accession>
<evidence type="ECO:0000256" key="1">
    <source>
        <dbReference type="SAM" id="MobiDB-lite"/>
    </source>
</evidence>
<protein>
    <submittedName>
        <fullName evidence="2">Uncharacterized protein</fullName>
    </submittedName>
</protein>
<name>A0AAD1UHK3_EUPCR</name>
<comment type="caution">
    <text evidence="2">The sequence shown here is derived from an EMBL/GenBank/DDBJ whole genome shotgun (WGS) entry which is preliminary data.</text>
</comment>
<reference evidence="2" key="1">
    <citation type="submission" date="2023-07" db="EMBL/GenBank/DDBJ databases">
        <authorList>
            <consortium name="AG Swart"/>
            <person name="Singh M."/>
            <person name="Singh A."/>
            <person name="Seah K."/>
            <person name="Emmerich C."/>
        </authorList>
    </citation>
    <scope>NUCLEOTIDE SEQUENCE</scope>
    <source>
        <strain evidence="2">DP1</strain>
    </source>
</reference>
<evidence type="ECO:0000313" key="3">
    <source>
        <dbReference type="Proteomes" id="UP001295684"/>
    </source>
</evidence>
<dbReference type="Proteomes" id="UP001295684">
    <property type="component" value="Unassembled WGS sequence"/>
</dbReference>
<feature type="region of interest" description="Disordered" evidence="1">
    <location>
        <begin position="162"/>
        <end position="212"/>
    </location>
</feature>
<dbReference type="EMBL" id="CAMPGE010010701">
    <property type="protein sequence ID" value="CAI2369548.1"/>
    <property type="molecule type" value="Genomic_DNA"/>
</dbReference>
<feature type="compositionally biased region" description="Acidic residues" evidence="1">
    <location>
        <begin position="163"/>
        <end position="177"/>
    </location>
</feature>
<organism evidence="2 3">
    <name type="scientific">Euplotes crassus</name>
    <dbReference type="NCBI Taxonomy" id="5936"/>
    <lineage>
        <taxon>Eukaryota</taxon>
        <taxon>Sar</taxon>
        <taxon>Alveolata</taxon>
        <taxon>Ciliophora</taxon>
        <taxon>Intramacronucleata</taxon>
        <taxon>Spirotrichea</taxon>
        <taxon>Hypotrichia</taxon>
        <taxon>Euplotida</taxon>
        <taxon>Euplotidae</taxon>
        <taxon>Moneuplotes</taxon>
    </lineage>
</organism>
<dbReference type="AlphaFoldDB" id="A0AAD1UHK3"/>
<feature type="compositionally biased region" description="Basic and acidic residues" evidence="1">
    <location>
        <begin position="191"/>
        <end position="212"/>
    </location>
</feature>
<gene>
    <name evidence="2" type="ORF">ECRASSUSDP1_LOCUS10849</name>
</gene>